<name>A0A3E1RHF0_9BURK</name>
<keyword evidence="2" id="KW-1185">Reference proteome</keyword>
<reference evidence="1 2" key="1">
    <citation type="submission" date="2018-05" db="EMBL/GenBank/DDBJ databases">
        <title>Rhodoferax soyangensis sp.nov., isolated from an oligotrophic freshwater lake.</title>
        <authorList>
            <person name="Park M."/>
        </authorList>
    </citation>
    <scope>NUCLEOTIDE SEQUENCE [LARGE SCALE GENOMIC DNA]</scope>
    <source>
        <strain evidence="1 2">IMCC26218</strain>
    </source>
</reference>
<dbReference type="RefSeq" id="WP_117173757.1">
    <property type="nucleotide sequence ID" value="NZ_QFZK01000001.1"/>
</dbReference>
<comment type="caution">
    <text evidence="1">The sequence shown here is derived from an EMBL/GenBank/DDBJ whole genome shotgun (WGS) entry which is preliminary data.</text>
</comment>
<protein>
    <submittedName>
        <fullName evidence="1">Uncharacterized protein</fullName>
    </submittedName>
</protein>
<evidence type="ECO:0000313" key="2">
    <source>
        <dbReference type="Proteomes" id="UP000260665"/>
    </source>
</evidence>
<dbReference type="OrthoDB" id="8641800at2"/>
<organism evidence="1 2">
    <name type="scientific">Rhodoferax lacus</name>
    <dbReference type="NCBI Taxonomy" id="2184758"/>
    <lineage>
        <taxon>Bacteria</taxon>
        <taxon>Pseudomonadati</taxon>
        <taxon>Pseudomonadota</taxon>
        <taxon>Betaproteobacteria</taxon>
        <taxon>Burkholderiales</taxon>
        <taxon>Comamonadaceae</taxon>
        <taxon>Rhodoferax</taxon>
    </lineage>
</organism>
<evidence type="ECO:0000313" key="1">
    <source>
        <dbReference type="EMBL" id="RFO98807.1"/>
    </source>
</evidence>
<dbReference type="EMBL" id="QFZK01000001">
    <property type="protein sequence ID" value="RFO98807.1"/>
    <property type="molecule type" value="Genomic_DNA"/>
</dbReference>
<accession>A0A3E1RHF0</accession>
<sequence>MTRKNILFLYSRIPSFTNAVRDYVNAFGQHSANQIHYFDTDSGPLEFDLRAFDAIIFNYCFWARRSSFTTKMIACVAAYSGPKIAIFQDEQDTIRWHRQHVVSMGIRAIVTVVDPEVWRAALPADFFRDLIFLRALTGYLPEQNAFSGIVTLPMAERRWWIGYRGRPIPYQYGRLTREKFVIGERMRKICEARHIPNNIFTAEEDRLYDEAWYDLISNSRLMLGTESGTDIFDFEGGLWERVDAWRKLHPQASFEEVEEKFLSGIEKIAANQISPRLFEAIALRTGLLLFEGEYSGVLTPWTHYISLKKDFSNIDEVLAAADDLAGIDAMVERTWRDVVLSGKYSFSAYVKCVDDLIVRMHPGVLGRVALWGLVGWRENANSAATQLPGQRLQTPTTEPLRHFDHIPDPVVIFRINWGALHRAVMRRYESVLYSPLGRKCKAYLQSNALVYAVARKCVRLLTGRW</sequence>
<dbReference type="Proteomes" id="UP000260665">
    <property type="component" value="Unassembled WGS sequence"/>
</dbReference>
<gene>
    <name evidence="1" type="ORF">DIC66_02730</name>
</gene>
<proteinExistence type="predicted"/>
<dbReference type="AlphaFoldDB" id="A0A3E1RHF0"/>